<evidence type="ECO:0000256" key="10">
    <source>
        <dbReference type="ARBA" id="ARBA00022833"/>
    </source>
</evidence>
<evidence type="ECO:0000256" key="4">
    <source>
        <dbReference type="ARBA" id="ARBA00012477"/>
    </source>
</evidence>
<name>A0AAD7UET7_9STRA</name>
<evidence type="ECO:0000259" key="12">
    <source>
        <dbReference type="Pfam" id="PF12706"/>
    </source>
</evidence>
<feature type="region of interest" description="Disordered" evidence="11">
    <location>
        <begin position="184"/>
        <end position="215"/>
    </location>
</feature>
<dbReference type="GO" id="GO:0005739">
    <property type="term" value="C:mitochondrion"/>
    <property type="evidence" value="ECO:0007669"/>
    <property type="project" value="TreeGrafter"/>
</dbReference>
<evidence type="ECO:0000256" key="9">
    <source>
        <dbReference type="ARBA" id="ARBA00022801"/>
    </source>
</evidence>
<dbReference type="PANTHER" id="PTHR12553:SF49">
    <property type="entry name" value="ZINC PHOSPHODIESTERASE ELAC PROTEIN 2"/>
    <property type="match status" value="1"/>
</dbReference>
<gene>
    <name evidence="13" type="ORF">CTAYLR_004867</name>
</gene>
<evidence type="ECO:0000256" key="11">
    <source>
        <dbReference type="SAM" id="MobiDB-lite"/>
    </source>
</evidence>
<dbReference type="Gene3D" id="3.60.15.10">
    <property type="entry name" value="Ribonuclease Z/Hydroxyacylglutathione hydrolase-like"/>
    <property type="match status" value="1"/>
</dbReference>
<feature type="domain" description="Metallo-beta-lactamase" evidence="12">
    <location>
        <begin position="246"/>
        <end position="453"/>
    </location>
</feature>
<dbReference type="Proteomes" id="UP001230188">
    <property type="component" value="Unassembled WGS sequence"/>
</dbReference>
<evidence type="ECO:0000256" key="8">
    <source>
        <dbReference type="ARBA" id="ARBA00022759"/>
    </source>
</evidence>
<dbReference type="InterPro" id="IPR036866">
    <property type="entry name" value="RibonucZ/Hydroxyglut_hydro"/>
</dbReference>
<feature type="compositionally biased region" description="Acidic residues" evidence="11">
    <location>
        <begin position="191"/>
        <end position="201"/>
    </location>
</feature>
<feature type="compositionally biased region" description="Basic residues" evidence="11">
    <location>
        <begin position="470"/>
        <end position="479"/>
    </location>
</feature>
<comment type="cofactor">
    <cofactor evidence="2">
        <name>Zn(2+)</name>
        <dbReference type="ChEBI" id="CHEBI:29105"/>
    </cofactor>
</comment>
<dbReference type="EMBL" id="JAQMWT010000349">
    <property type="protein sequence ID" value="KAJ8603548.1"/>
    <property type="molecule type" value="Genomic_DNA"/>
</dbReference>
<protein>
    <recommendedName>
        <fullName evidence="4">ribonuclease Z</fullName>
        <ecNumber evidence="4">3.1.26.11</ecNumber>
    </recommendedName>
</protein>
<comment type="similarity">
    <text evidence="3">Belongs to the RNase Z family.</text>
</comment>
<dbReference type="GO" id="GO:0042781">
    <property type="term" value="F:3'-tRNA processing endoribonuclease activity"/>
    <property type="evidence" value="ECO:0007669"/>
    <property type="project" value="UniProtKB-EC"/>
</dbReference>
<organism evidence="13 14">
    <name type="scientific">Chrysophaeum taylorii</name>
    <dbReference type="NCBI Taxonomy" id="2483200"/>
    <lineage>
        <taxon>Eukaryota</taxon>
        <taxon>Sar</taxon>
        <taxon>Stramenopiles</taxon>
        <taxon>Ochrophyta</taxon>
        <taxon>Pelagophyceae</taxon>
        <taxon>Pelagomonadales</taxon>
        <taxon>Pelagomonadaceae</taxon>
        <taxon>Chrysophaeum</taxon>
    </lineage>
</organism>
<evidence type="ECO:0000313" key="14">
    <source>
        <dbReference type="Proteomes" id="UP001230188"/>
    </source>
</evidence>
<evidence type="ECO:0000256" key="2">
    <source>
        <dbReference type="ARBA" id="ARBA00001947"/>
    </source>
</evidence>
<evidence type="ECO:0000256" key="3">
    <source>
        <dbReference type="ARBA" id="ARBA00007823"/>
    </source>
</evidence>
<evidence type="ECO:0000256" key="7">
    <source>
        <dbReference type="ARBA" id="ARBA00022723"/>
    </source>
</evidence>
<comment type="catalytic activity">
    <reaction evidence="1">
        <text>Endonucleolytic cleavage of RNA, removing extra 3' nucleotides from tRNA precursor, generating 3' termini of tRNAs. A 3'-hydroxy group is left at the tRNA terminus and a 5'-phosphoryl group is left at the trailer molecule.</text>
        <dbReference type="EC" id="3.1.26.11"/>
    </reaction>
</comment>
<evidence type="ECO:0000256" key="5">
    <source>
        <dbReference type="ARBA" id="ARBA00022694"/>
    </source>
</evidence>
<dbReference type="Pfam" id="PF12706">
    <property type="entry name" value="Lactamase_B_2"/>
    <property type="match status" value="1"/>
</dbReference>
<reference evidence="13" key="1">
    <citation type="submission" date="2023-01" db="EMBL/GenBank/DDBJ databases">
        <title>Metagenome sequencing of chrysophaentin producing Chrysophaeum taylorii.</title>
        <authorList>
            <person name="Davison J."/>
            <person name="Bewley C."/>
        </authorList>
    </citation>
    <scope>NUCLEOTIDE SEQUENCE</scope>
    <source>
        <strain evidence="13">NIES-1699</strain>
    </source>
</reference>
<keyword evidence="6" id="KW-0540">Nuclease</keyword>
<dbReference type="SUPFAM" id="SSF56281">
    <property type="entry name" value="Metallo-hydrolase/oxidoreductase"/>
    <property type="match status" value="1"/>
</dbReference>
<keyword evidence="9" id="KW-0378">Hydrolase</keyword>
<dbReference type="InterPro" id="IPR001279">
    <property type="entry name" value="Metallo-B-lactamas"/>
</dbReference>
<evidence type="ECO:0000313" key="13">
    <source>
        <dbReference type="EMBL" id="KAJ8603548.1"/>
    </source>
</evidence>
<accession>A0AAD7UET7</accession>
<evidence type="ECO:0000256" key="1">
    <source>
        <dbReference type="ARBA" id="ARBA00000402"/>
    </source>
</evidence>
<keyword evidence="14" id="KW-1185">Reference proteome</keyword>
<dbReference type="GO" id="GO:1990180">
    <property type="term" value="P:mitochondrial tRNA 3'-end processing"/>
    <property type="evidence" value="ECO:0007669"/>
    <property type="project" value="TreeGrafter"/>
</dbReference>
<dbReference type="EC" id="3.1.26.11" evidence="4"/>
<sequence>MKPSKKEKKPRVVVSRGSRAWARAPWWGWVGRRPWAGLGVAELALLQRDAGGEALRVVCSASTGLFIEQAICELCPDARVVACGETYDDDFVKLRLVGGCFECKVEGRTVAIGGEYDGCADVRWAESRFADDDDCLAETRRLAVSGFGADFVLPSHANAKKKKKKEEGGIVRLYVAPFLIERETATTKKEEEEEEEEELGVEEATSSSSSSSSSELKVGFLGTGAARPSAARGESGILATWPEFRLLADCGVGTSSFLDDPATIDAVWVSHHHLDHAGGLPSVVSAVLEAKARAAKDNRAAAAALREGRAPERRRSGSVVLVAPPRVLRFWDIARRALGLSPVRCVQLEGATHVFRNEDVELVSVRVEHCRDSYALIARHRRAKERLVFSGDCRPSDALVAKARRGPPTILVHEATFSDDRKADAISKRHSTVSEALEVARRIEPRATVLTHFSQHLFARGAPPVPATAARRRGPRGRGPRGTSSCCD</sequence>
<dbReference type="AlphaFoldDB" id="A0AAD7UET7"/>
<feature type="region of interest" description="Disordered" evidence="11">
    <location>
        <begin position="461"/>
        <end position="488"/>
    </location>
</feature>
<keyword evidence="5" id="KW-0819">tRNA processing</keyword>
<dbReference type="InterPro" id="IPR047151">
    <property type="entry name" value="RNZ2-like"/>
</dbReference>
<keyword evidence="10" id="KW-0862">Zinc</keyword>
<evidence type="ECO:0000256" key="6">
    <source>
        <dbReference type="ARBA" id="ARBA00022722"/>
    </source>
</evidence>
<keyword evidence="8" id="KW-0255">Endonuclease</keyword>
<proteinExistence type="inferred from homology"/>
<dbReference type="PANTHER" id="PTHR12553">
    <property type="entry name" value="ZINC PHOSPHODIESTERASE ELAC PROTEIN 2"/>
    <property type="match status" value="1"/>
</dbReference>
<dbReference type="GO" id="GO:0046872">
    <property type="term" value="F:metal ion binding"/>
    <property type="evidence" value="ECO:0007669"/>
    <property type="project" value="UniProtKB-KW"/>
</dbReference>
<feature type="compositionally biased region" description="Low complexity" evidence="11">
    <location>
        <begin position="202"/>
        <end position="214"/>
    </location>
</feature>
<comment type="caution">
    <text evidence="13">The sequence shown here is derived from an EMBL/GenBank/DDBJ whole genome shotgun (WGS) entry which is preliminary data.</text>
</comment>
<keyword evidence="7" id="KW-0479">Metal-binding</keyword>